<evidence type="ECO:0000313" key="1">
    <source>
        <dbReference type="EMBL" id="CAG9947014.1"/>
    </source>
</evidence>
<keyword evidence="2" id="KW-1185">Reference proteome</keyword>
<evidence type="ECO:0000313" key="2">
    <source>
        <dbReference type="Proteomes" id="UP000836387"/>
    </source>
</evidence>
<organism evidence="1 2">
    <name type="scientific">Clonostachys rosea f. rosea IK726</name>
    <dbReference type="NCBI Taxonomy" id="1349383"/>
    <lineage>
        <taxon>Eukaryota</taxon>
        <taxon>Fungi</taxon>
        <taxon>Dikarya</taxon>
        <taxon>Ascomycota</taxon>
        <taxon>Pezizomycotina</taxon>
        <taxon>Sordariomycetes</taxon>
        <taxon>Hypocreomycetidae</taxon>
        <taxon>Hypocreales</taxon>
        <taxon>Bionectriaceae</taxon>
        <taxon>Clonostachys</taxon>
    </lineage>
</organism>
<comment type="caution">
    <text evidence="1">The sequence shown here is derived from an EMBL/GenBank/DDBJ whole genome shotgun (WGS) entry which is preliminary data.</text>
</comment>
<reference evidence="1" key="1">
    <citation type="submission" date="2020-04" db="EMBL/GenBank/DDBJ databases">
        <authorList>
            <person name="Broberg M."/>
        </authorList>
    </citation>
    <scope>NUCLEOTIDE SEQUENCE</scope>
</reference>
<reference evidence="1" key="2">
    <citation type="submission" date="2021-10" db="EMBL/GenBank/DDBJ databases">
        <authorList>
            <person name="Piombo E."/>
        </authorList>
    </citation>
    <scope>NUCLEOTIDE SEQUENCE</scope>
</reference>
<sequence length="148" mass="16370">MAIIHSFHQAAADMGYSFGTEYPARADALVTCKMNFIRHKKKVGHAPGYRMGASYTKAPKKRKMATTPCPGSKKKAKTDMDDDESEPDPTSPKKRAKGKVMKENKSDPPSPEAEPQTPGDIKDDTFKPEDDDEIDENWLGVTAWGLID</sequence>
<dbReference type="EMBL" id="CADEHS020000011">
    <property type="protein sequence ID" value="CAG9947014.1"/>
    <property type="molecule type" value="Genomic_DNA"/>
</dbReference>
<name>A0ACA9U2D1_BIOOC</name>
<gene>
    <name evidence="1" type="ORF">CRV2_00013125</name>
</gene>
<dbReference type="Proteomes" id="UP000836387">
    <property type="component" value="Unassembled WGS sequence"/>
</dbReference>
<protein>
    <submittedName>
        <fullName evidence="1">Uncharacterized protein</fullName>
    </submittedName>
</protein>
<accession>A0ACA9U2D1</accession>
<proteinExistence type="predicted"/>